<dbReference type="GO" id="GO:0004497">
    <property type="term" value="F:monooxygenase activity"/>
    <property type="evidence" value="ECO:0007669"/>
    <property type="project" value="InterPro"/>
</dbReference>
<dbReference type="InterPro" id="IPR001128">
    <property type="entry name" value="Cyt_P450"/>
</dbReference>
<evidence type="ECO:0000256" key="1">
    <source>
        <dbReference type="ARBA" id="ARBA00010617"/>
    </source>
</evidence>
<dbReference type="Gene3D" id="1.10.630.10">
    <property type="entry name" value="Cytochrome P450"/>
    <property type="match status" value="1"/>
</dbReference>
<accession>A0A7S2CUF0</accession>
<dbReference type="Pfam" id="PF00067">
    <property type="entry name" value="p450"/>
    <property type="match status" value="1"/>
</dbReference>
<dbReference type="SUPFAM" id="SSF48264">
    <property type="entry name" value="Cytochrome P450"/>
    <property type="match status" value="1"/>
</dbReference>
<dbReference type="EMBL" id="HBGQ01041672">
    <property type="protein sequence ID" value="CAD9435047.1"/>
    <property type="molecule type" value="Transcribed_RNA"/>
</dbReference>
<organism evidence="2">
    <name type="scientific">Alexandrium andersonii</name>
    <dbReference type="NCBI Taxonomy" id="327968"/>
    <lineage>
        <taxon>Eukaryota</taxon>
        <taxon>Sar</taxon>
        <taxon>Alveolata</taxon>
        <taxon>Dinophyceae</taxon>
        <taxon>Gonyaulacales</taxon>
        <taxon>Pyrocystaceae</taxon>
        <taxon>Alexandrium</taxon>
    </lineage>
</organism>
<dbReference type="GO" id="GO:0020037">
    <property type="term" value="F:heme binding"/>
    <property type="evidence" value="ECO:0007669"/>
    <property type="project" value="InterPro"/>
</dbReference>
<protein>
    <recommendedName>
        <fullName evidence="3">Cytochrome P450</fullName>
    </recommendedName>
</protein>
<reference evidence="2" key="1">
    <citation type="submission" date="2021-01" db="EMBL/GenBank/DDBJ databases">
        <authorList>
            <person name="Corre E."/>
            <person name="Pelletier E."/>
            <person name="Niang G."/>
            <person name="Scheremetjew M."/>
            <person name="Finn R."/>
            <person name="Kale V."/>
            <person name="Holt S."/>
            <person name="Cochrane G."/>
            <person name="Meng A."/>
            <person name="Brown T."/>
            <person name="Cohen L."/>
        </authorList>
    </citation>
    <scope>NUCLEOTIDE SEQUENCE</scope>
    <source>
        <strain evidence="2">CCMP2222</strain>
    </source>
</reference>
<name>A0A7S2CUF0_9DINO</name>
<dbReference type="PANTHER" id="PTHR46696">
    <property type="entry name" value="P450, PUTATIVE (EUROFUNG)-RELATED"/>
    <property type="match status" value="1"/>
</dbReference>
<dbReference type="GO" id="GO:0005506">
    <property type="term" value="F:iron ion binding"/>
    <property type="evidence" value="ECO:0007669"/>
    <property type="project" value="InterPro"/>
</dbReference>
<comment type="similarity">
    <text evidence="1">Belongs to the cytochrome P450 family.</text>
</comment>
<dbReference type="InterPro" id="IPR036396">
    <property type="entry name" value="Cyt_P450_sf"/>
</dbReference>
<dbReference type="GO" id="GO:0016705">
    <property type="term" value="F:oxidoreductase activity, acting on paired donors, with incorporation or reduction of molecular oxygen"/>
    <property type="evidence" value="ECO:0007669"/>
    <property type="project" value="InterPro"/>
</dbReference>
<sequence>MAARRELVVILRKLMDNPNLEKQNIIRDLAQASEEGEALNLDEMVDTVVTLLMAGKVTTADALPEMVVQLSEHRDWAERIAEEPLEFNSIEEDSATLRVVRECLRIRPPVGAYRRVSQEPIDLGEHGRLPAGTPFAVLIGPALKNMSEEYNPDRWTPEVTRSDFLAFGGSQPHACIGRHLALLELQVFARVLCREYDFEAVQPELEVNKKYLLSKTYKDGLRVKITKRVTS</sequence>
<dbReference type="AlphaFoldDB" id="A0A7S2CUF0"/>
<proteinExistence type="inferred from homology"/>
<dbReference type="CDD" id="cd00302">
    <property type="entry name" value="cytochrome_P450"/>
    <property type="match status" value="1"/>
</dbReference>
<evidence type="ECO:0008006" key="3">
    <source>
        <dbReference type="Google" id="ProtNLM"/>
    </source>
</evidence>
<gene>
    <name evidence="2" type="ORF">AAND1436_LOCUS20355</name>
</gene>
<dbReference type="PANTHER" id="PTHR46696:SF6">
    <property type="entry name" value="P450, PUTATIVE (EUROFUNG)-RELATED"/>
    <property type="match status" value="1"/>
</dbReference>
<evidence type="ECO:0000313" key="2">
    <source>
        <dbReference type="EMBL" id="CAD9435047.1"/>
    </source>
</evidence>